<sequence length="262" mass="28662">MAETRRTALITGSAKGLGKTTALALAGLGYDIVINYVHSEKEAHELVRHIQNLGVRAAAIQGDISRSEDIQRIAETVGETVGGIDVLVNNAGPFIRERRLFADYTSDEIDYLIRGNLLGVIQLDHALLPQMRQKRWGRIIHFGFGHAAEARAWPHRAVYAAAKVGLVSFTKTLAEEEAAHGITVNMICPGDIRGANKEKRIEDVEGQTDDETPRGRPGTGEDVSRVISFLCDPRSDFLTGNIMEINGGLDPIQTLPMLKQSK</sequence>
<protein>
    <submittedName>
        <fullName evidence="4">SDR family oxidoreductase</fullName>
    </submittedName>
</protein>
<dbReference type="InterPro" id="IPR002347">
    <property type="entry name" value="SDR_fam"/>
</dbReference>
<keyword evidence="5" id="KW-1185">Reference proteome</keyword>
<dbReference type="CDD" id="cd05233">
    <property type="entry name" value="SDR_c"/>
    <property type="match status" value="1"/>
</dbReference>
<gene>
    <name evidence="4" type="ORF">EDM21_19775</name>
</gene>
<dbReference type="Gene3D" id="3.40.50.720">
    <property type="entry name" value="NAD(P)-binding Rossmann-like Domain"/>
    <property type="match status" value="1"/>
</dbReference>
<comment type="similarity">
    <text evidence="1">Belongs to the short-chain dehydrogenases/reductases (SDR) family.</text>
</comment>
<comment type="caution">
    <text evidence="4">The sequence shown here is derived from an EMBL/GenBank/DDBJ whole genome shotgun (WGS) entry which is preliminary data.</text>
</comment>
<dbReference type="Proteomes" id="UP000490800">
    <property type="component" value="Unassembled WGS sequence"/>
</dbReference>
<evidence type="ECO:0000256" key="3">
    <source>
        <dbReference type="SAM" id="MobiDB-lite"/>
    </source>
</evidence>
<dbReference type="PRINTS" id="PR00080">
    <property type="entry name" value="SDRFAMILY"/>
</dbReference>
<keyword evidence="2" id="KW-0560">Oxidoreductase</keyword>
<dbReference type="PANTHER" id="PTHR42879:SF2">
    <property type="entry name" value="3-OXOACYL-[ACYL-CARRIER-PROTEIN] REDUCTASE FABG"/>
    <property type="match status" value="1"/>
</dbReference>
<organism evidence="4 5">
    <name type="scientific">Paenibacillus lutrae</name>
    <dbReference type="NCBI Taxonomy" id="2078573"/>
    <lineage>
        <taxon>Bacteria</taxon>
        <taxon>Bacillati</taxon>
        <taxon>Bacillota</taxon>
        <taxon>Bacilli</taxon>
        <taxon>Bacillales</taxon>
        <taxon>Paenibacillaceae</taxon>
        <taxon>Paenibacillus</taxon>
    </lineage>
</organism>
<dbReference type="SUPFAM" id="SSF51735">
    <property type="entry name" value="NAD(P)-binding Rossmann-fold domains"/>
    <property type="match status" value="1"/>
</dbReference>
<dbReference type="OrthoDB" id="9803333at2"/>
<dbReference type="RefSeq" id="WP_157338173.1">
    <property type="nucleotide sequence ID" value="NZ_RHLK01000015.1"/>
</dbReference>
<dbReference type="InterPro" id="IPR050259">
    <property type="entry name" value="SDR"/>
</dbReference>
<dbReference type="EMBL" id="RHLK01000015">
    <property type="protein sequence ID" value="MVP01737.1"/>
    <property type="molecule type" value="Genomic_DNA"/>
</dbReference>
<feature type="region of interest" description="Disordered" evidence="3">
    <location>
        <begin position="199"/>
        <end position="223"/>
    </location>
</feature>
<evidence type="ECO:0000256" key="2">
    <source>
        <dbReference type="ARBA" id="ARBA00023002"/>
    </source>
</evidence>
<evidence type="ECO:0000313" key="4">
    <source>
        <dbReference type="EMBL" id="MVP01737.1"/>
    </source>
</evidence>
<dbReference type="FunFam" id="3.40.50.720:FF:000173">
    <property type="entry name" value="3-oxoacyl-[acyl-carrier protein] reductase"/>
    <property type="match status" value="1"/>
</dbReference>
<proteinExistence type="inferred from homology"/>
<evidence type="ECO:0000256" key="1">
    <source>
        <dbReference type="ARBA" id="ARBA00006484"/>
    </source>
</evidence>
<evidence type="ECO:0000313" key="5">
    <source>
        <dbReference type="Proteomes" id="UP000490800"/>
    </source>
</evidence>
<accession>A0A7X3FLD4</accession>
<dbReference type="Pfam" id="PF13561">
    <property type="entry name" value="adh_short_C2"/>
    <property type="match status" value="1"/>
</dbReference>
<dbReference type="GO" id="GO:0016491">
    <property type="term" value="F:oxidoreductase activity"/>
    <property type="evidence" value="ECO:0007669"/>
    <property type="project" value="UniProtKB-KW"/>
</dbReference>
<name>A0A7X3FLD4_9BACL</name>
<dbReference type="AlphaFoldDB" id="A0A7X3FLD4"/>
<dbReference type="PANTHER" id="PTHR42879">
    <property type="entry name" value="3-OXOACYL-(ACYL-CARRIER-PROTEIN) REDUCTASE"/>
    <property type="match status" value="1"/>
</dbReference>
<reference evidence="4 5" key="1">
    <citation type="journal article" date="2019" name="Microorganisms">
        <title>Paenibacillus lutrae sp. nov., A Chitinolytic Species Isolated from A River Otter in Castril Natural Park, Granada, Spain.</title>
        <authorList>
            <person name="Rodriguez M."/>
            <person name="Reina J.C."/>
            <person name="Bejar V."/>
            <person name="Llamas I."/>
        </authorList>
    </citation>
    <scope>NUCLEOTIDE SEQUENCE [LARGE SCALE GENOMIC DNA]</scope>
    <source>
        <strain evidence="4 5">N10</strain>
    </source>
</reference>
<dbReference type="PRINTS" id="PR00081">
    <property type="entry name" value="GDHRDH"/>
</dbReference>
<dbReference type="InterPro" id="IPR036291">
    <property type="entry name" value="NAD(P)-bd_dom_sf"/>
</dbReference>